<accession>D6U8S7</accession>
<keyword evidence="3" id="KW-1185">Reference proteome</keyword>
<comment type="caution">
    <text evidence="2">The sequence shown here is derived from an EMBL/GenBank/DDBJ whole genome shotgun (WGS) entry which is preliminary data.</text>
</comment>
<feature type="region of interest" description="Disordered" evidence="1">
    <location>
        <begin position="1"/>
        <end position="39"/>
    </location>
</feature>
<protein>
    <submittedName>
        <fullName evidence="2">Uncharacterized protein</fullName>
    </submittedName>
</protein>
<dbReference type="Proteomes" id="UP000004508">
    <property type="component" value="Unassembled WGS sequence"/>
</dbReference>
<dbReference type="AlphaFoldDB" id="D6U8S7"/>
<dbReference type="InParanoid" id="D6U8S7"/>
<dbReference type="RefSeq" id="WP_007923619.1">
    <property type="nucleotide sequence ID" value="NZ_ADVG01000006.1"/>
</dbReference>
<dbReference type="EMBL" id="ADVG01000006">
    <property type="protein sequence ID" value="EFH79637.1"/>
    <property type="molecule type" value="Genomic_DNA"/>
</dbReference>
<evidence type="ECO:0000313" key="3">
    <source>
        <dbReference type="Proteomes" id="UP000004508"/>
    </source>
</evidence>
<evidence type="ECO:0000313" key="2">
    <source>
        <dbReference type="EMBL" id="EFH79637.1"/>
    </source>
</evidence>
<sequence length="203" mass="23489">MLDRSLPYQRRQSQEPRPRSVAQAPALPQSQQDQRSSRSEAVYFDATSAALFALHRAQEDLALPARTVARTSYWFSQQAKRSRRANVTRYKLAQLKKRVRWLRRRAIQIYQVLNVLQSEPEPRNVMLLLDEVAGRAAEALIKLALFEEMRGTPESDDWWFYHMCSAEALKRLVVATSNARATLRAYDARMRQLCQPKEGRAQA</sequence>
<reference evidence="2 3" key="1">
    <citation type="journal article" date="2011" name="Stand. Genomic Sci.">
        <title>Non-contiguous finished genome sequence and contextual data of the filamentous soil bacterium Ktedonobacter racemifer type strain (SOSP1-21).</title>
        <authorList>
            <person name="Chang Y.J."/>
            <person name="Land M."/>
            <person name="Hauser L."/>
            <person name="Chertkov O."/>
            <person name="Del Rio T.G."/>
            <person name="Nolan M."/>
            <person name="Copeland A."/>
            <person name="Tice H."/>
            <person name="Cheng J.F."/>
            <person name="Lucas S."/>
            <person name="Han C."/>
            <person name="Goodwin L."/>
            <person name="Pitluck S."/>
            <person name="Ivanova N."/>
            <person name="Ovchinikova G."/>
            <person name="Pati A."/>
            <person name="Chen A."/>
            <person name="Palaniappan K."/>
            <person name="Mavromatis K."/>
            <person name="Liolios K."/>
            <person name="Brettin T."/>
            <person name="Fiebig A."/>
            <person name="Rohde M."/>
            <person name="Abt B."/>
            <person name="Goker M."/>
            <person name="Detter J.C."/>
            <person name="Woyke T."/>
            <person name="Bristow J."/>
            <person name="Eisen J.A."/>
            <person name="Markowitz V."/>
            <person name="Hugenholtz P."/>
            <person name="Kyrpides N.C."/>
            <person name="Klenk H.P."/>
            <person name="Lapidus A."/>
        </authorList>
    </citation>
    <scope>NUCLEOTIDE SEQUENCE [LARGE SCALE GENOMIC DNA]</scope>
    <source>
        <strain evidence="3">DSM 44963</strain>
    </source>
</reference>
<organism evidence="2 3">
    <name type="scientific">Ktedonobacter racemifer DSM 44963</name>
    <dbReference type="NCBI Taxonomy" id="485913"/>
    <lineage>
        <taxon>Bacteria</taxon>
        <taxon>Bacillati</taxon>
        <taxon>Chloroflexota</taxon>
        <taxon>Ktedonobacteria</taxon>
        <taxon>Ktedonobacterales</taxon>
        <taxon>Ktedonobacteraceae</taxon>
        <taxon>Ktedonobacter</taxon>
    </lineage>
</organism>
<proteinExistence type="predicted"/>
<name>D6U8S7_KTERA</name>
<dbReference type="STRING" id="485913.Krac_0115"/>
<gene>
    <name evidence="2" type="ORF">Krac_0115</name>
</gene>
<evidence type="ECO:0000256" key="1">
    <source>
        <dbReference type="SAM" id="MobiDB-lite"/>
    </source>
</evidence>